<comment type="caution">
    <text evidence="2">The sequence shown here is derived from an EMBL/GenBank/DDBJ whole genome shotgun (WGS) entry which is preliminary data.</text>
</comment>
<evidence type="ECO:0000256" key="1">
    <source>
        <dbReference type="SAM" id="SignalP"/>
    </source>
</evidence>
<dbReference type="Proteomes" id="UP000762676">
    <property type="component" value="Unassembled WGS sequence"/>
</dbReference>
<proteinExistence type="predicted"/>
<dbReference type="AlphaFoldDB" id="A0AAV4ENI9"/>
<feature type="chain" id="PRO_5043528561" description="DOMON domain-containing protein" evidence="1">
    <location>
        <begin position="20"/>
        <end position="190"/>
    </location>
</feature>
<keyword evidence="1" id="KW-0732">Signal</keyword>
<protein>
    <recommendedName>
        <fullName evidence="4">DOMON domain-containing protein</fullName>
    </recommendedName>
</protein>
<keyword evidence="3" id="KW-1185">Reference proteome</keyword>
<evidence type="ECO:0000313" key="2">
    <source>
        <dbReference type="EMBL" id="GFR62290.1"/>
    </source>
</evidence>
<gene>
    <name evidence="2" type="ORF">ElyMa_001867600</name>
</gene>
<accession>A0AAV4ENI9</accession>
<name>A0AAV4ENI9_9GAST</name>
<evidence type="ECO:0008006" key="4">
    <source>
        <dbReference type="Google" id="ProtNLM"/>
    </source>
</evidence>
<sequence length="190" mass="21594">MQSVIAAVFLLLASQAVSAQICQAPKSEQVFYLTSGMADFFVANDFDQGKILIVFKSDNGVGDHWSIVDIVSGITYINTVEKGCVYRQFTQEQNEIFYQCLPDDASLERSGDVDFYYMTRPEFTWLVGMKPVEGTEFYFRHFSRFYDENVVDKEITFGVTYKYSLGISDPTIFDKDLSVCVEAPLGQQSY</sequence>
<organism evidence="2 3">
    <name type="scientific">Elysia marginata</name>
    <dbReference type="NCBI Taxonomy" id="1093978"/>
    <lineage>
        <taxon>Eukaryota</taxon>
        <taxon>Metazoa</taxon>
        <taxon>Spiralia</taxon>
        <taxon>Lophotrochozoa</taxon>
        <taxon>Mollusca</taxon>
        <taxon>Gastropoda</taxon>
        <taxon>Heterobranchia</taxon>
        <taxon>Euthyneura</taxon>
        <taxon>Panpulmonata</taxon>
        <taxon>Sacoglossa</taxon>
        <taxon>Placobranchoidea</taxon>
        <taxon>Plakobranchidae</taxon>
        <taxon>Elysia</taxon>
    </lineage>
</organism>
<evidence type="ECO:0000313" key="3">
    <source>
        <dbReference type="Proteomes" id="UP000762676"/>
    </source>
</evidence>
<dbReference type="EMBL" id="BMAT01003789">
    <property type="protein sequence ID" value="GFR62290.1"/>
    <property type="molecule type" value="Genomic_DNA"/>
</dbReference>
<feature type="signal peptide" evidence="1">
    <location>
        <begin position="1"/>
        <end position="19"/>
    </location>
</feature>
<reference evidence="2 3" key="1">
    <citation type="journal article" date="2021" name="Elife">
        <title>Chloroplast acquisition without the gene transfer in kleptoplastic sea slugs, Plakobranchus ocellatus.</title>
        <authorList>
            <person name="Maeda T."/>
            <person name="Takahashi S."/>
            <person name="Yoshida T."/>
            <person name="Shimamura S."/>
            <person name="Takaki Y."/>
            <person name="Nagai Y."/>
            <person name="Toyoda A."/>
            <person name="Suzuki Y."/>
            <person name="Arimoto A."/>
            <person name="Ishii H."/>
            <person name="Satoh N."/>
            <person name="Nishiyama T."/>
            <person name="Hasebe M."/>
            <person name="Maruyama T."/>
            <person name="Minagawa J."/>
            <person name="Obokata J."/>
            <person name="Shigenobu S."/>
        </authorList>
    </citation>
    <scope>NUCLEOTIDE SEQUENCE [LARGE SCALE GENOMIC DNA]</scope>
</reference>